<evidence type="ECO:0000256" key="10">
    <source>
        <dbReference type="ARBA" id="ARBA00048513"/>
    </source>
</evidence>
<dbReference type="GO" id="GO:0005739">
    <property type="term" value="C:mitochondrion"/>
    <property type="evidence" value="ECO:0007669"/>
    <property type="project" value="TreeGrafter"/>
</dbReference>
<protein>
    <recommendedName>
        <fullName evidence="7">sn-1-specific diacylglycerol lipase ABHD11</fullName>
        <ecNumber evidence="3">3.1.1.116</ecNumber>
    </recommendedName>
    <alternativeName>
        <fullName evidence="4">Alpha/beta hydrolase domain-containing protein 11</fullName>
    </alternativeName>
</protein>
<evidence type="ECO:0000256" key="5">
    <source>
        <dbReference type="ARBA" id="ARBA00043667"/>
    </source>
</evidence>
<comment type="catalytic activity">
    <reaction evidence="8">
        <text>1-octadecanoyl-2-(4Z,7Z,10Z,13Z,16Z,19Z-docosahexaenoyl)-sn-glycerol + H2O = 2-(4Z,7Z,10Z,13Z,16Z,19Z-docosahexaenoyl)-glycerol + octadecanoate + H(+)</text>
        <dbReference type="Rhea" id="RHEA:77107"/>
        <dbReference type="ChEBI" id="CHEBI:15377"/>
        <dbReference type="ChEBI" id="CHEBI:15378"/>
        <dbReference type="ChEBI" id="CHEBI:25629"/>
        <dbReference type="ChEBI" id="CHEBI:77129"/>
        <dbReference type="ChEBI" id="CHEBI:186738"/>
    </reaction>
</comment>
<dbReference type="PRINTS" id="PR00111">
    <property type="entry name" value="ABHYDROLASE"/>
</dbReference>
<reference evidence="13" key="1">
    <citation type="journal article" date="2023" name="G3 (Bethesda)">
        <title>A reference genome for the long-term kleptoplast-retaining sea slug Elysia crispata morphotype clarki.</title>
        <authorList>
            <person name="Eastman K.E."/>
            <person name="Pendleton A.L."/>
            <person name="Shaikh M.A."/>
            <person name="Suttiyut T."/>
            <person name="Ogas R."/>
            <person name="Tomko P."/>
            <person name="Gavelis G."/>
            <person name="Widhalm J.R."/>
            <person name="Wisecaver J.H."/>
        </authorList>
    </citation>
    <scope>NUCLEOTIDE SEQUENCE</scope>
    <source>
        <strain evidence="13">ECLA1</strain>
    </source>
</reference>
<evidence type="ECO:0000256" key="9">
    <source>
        <dbReference type="ARBA" id="ARBA00048504"/>
    </source>
</evidence>
<dbReference type="Gene3D" id="3.40.50.1820">
    <property type="entry name" value="alpha/beta hydrolase"/>
    <property type="match status" value="1"/>
</dbReference>
<feature type="domain" description="AB hydrolase-1" evidence="12">
    <location>
        <begin position="62"/>
        <end position="297"/>
    </location>
</feature>
<dbReference type="AlphaFoldDB" id="A0AAE1DNQ0"/>
<dbReference type="Proteomes" id="UP001283361">
    <property type="component" value="Unassembled WGS sequence"/>
</dbReference>
<evidence type="ECO:0000256" key="3">
    <source>
        <dbReference type="ARBA" id="ARBA00026104"/>
    </source>
</evidence>
<dbReference type="PANTHER" id="PTHR46118:SF4">
    <property type="entry name" value="PROTEIN ABHD11"/>
    <property type="match status" value="1"/>
</dbReference>
<proteinExistence type="inferred from homology"/>
<keyword evidence="2" id="KW-0378">Hydrolase</keyword>
<dbReference type="PANTHER" id="PTHR46118">
    <property type="entry name" value="PROTEIN ABHD11"/>
    <property type="match status" value="1"/>
</dbReference>
<dbReference type="InterPro" id="IPR029058">
    <property type="entry name" value="AB_hydrolase_fold"/>
</dbReference>
<sequence>MFSSCSNVSHARLLVHKISKSLLRCKHLNALFTTYSNDSNDIELSYTAYPDLEHTVDPKKIPLLFAHGLFGAKGNLHSVSKHLSNDGRKVITYDARNHGDSEHTTEFNFSCMAEDLNDLIDDLGLSEPFVMGHSMGGKTAMTLALTKPEKFKALIVADVAPGKSPGVGKLLEYAKAMKSVEIPKDSTLSFARRQAKLQLSKHVPDEMILNFLLTNLKVADDGQVVWRVNFDPFINNFHAIQDFPVPEGTSFSKPTLFVFGENSEHFRSEGVDKIKTFFPQAEIVAIKDAGHFVHADQPLEFVRVVKDFCDGLDAS</sequence>
<dbReference type="PRINTS" id="PR00412">
    <property type="entry name" value="EPOXHYDRLASE"/>
</dbReference>
<dbReference type="SUPFAM" id="SSF53474">
    <property type="entry name" value="alpha/beta-Hydrolases"/>
    <property type="match status" value="1"/>
</dbReference>
<gene>
    <name evidence="13" type="ORF">RRG08_017437</name>
</gene>
<evidence type="ECO:0000256" key="6">
    <source>
        <dbReference type="ARBA" id="ARBA00043742"/>
    </source>
</evidence>
<accession>A0AAE1DNQ0</accession>
<comment type="catalytic activity">
    <reaction evidence="5">
        <text>a 1,2-diacyl-sn-glycerol + H2O = a 2-acylglycerol + a fatty acid + H(+)</text>
        <dbReference type="Rhea" id="RHEA:33275"/>
        <dbReference type="ChEBI" id="CHEBI:15377"/>
        <dbReference type="ChEBI" id="CHEBI:15378"/>
        <dbReference type="ChEBI" id="CHEBI:17389"/>
        <dbReference type="ChEBI" id="CHEBI:17815"/>
        <dbReference type="ChEBI" id="CHEBI:28868"/>
        <dbReference type="EC" id="3.1.1.116"/>
    </reaction>
</comment>
<dbReference type="GO" id="GO:0052689">
    <property type="term" value="F:carboxylic ester hydrolase activity"/>
    <property type="evidence" value="ECO:0007669"/>
    <property type="project" value="TreeGrafter"/>
</dbReference>
<evidence type="ECO:0000256" key="7">
    <source>
        <dbReference type="ARBA" id="ARBA00044064"/>
    </source>
</evidence>
<comment type="similarity">
    <text evidence="1">Belongs to the AB hydrolase superfamily.</text>
</comment>
<dbReference type="InterPro" id="IPR000073">
    <property type="entry name" value="AB_hydrolase_1"/>
</dbReference>
<comment type="caution">
    <text evidence="13">The sequence shown here is derived from an EMBL/GenBank/DDBJ whole genome shotgun (WGS) entry which is preliminary data.</text>
</comment>
<evidence type="ECO:0000256" key="1">
    <source>
        <dbReference type="ARBA" id="ARBA00008645"/>
    </source>
</evidence>
<comment type="catalytic activity">
    <reaction evidence="6">
        <text>a 1,3-diacyl-sn-glycerol + H2O = a 1-acyl-sn-glycerol + a fatty acid + H(+)</text>
        <dbReference type="Rhea" id="RHEA:38503"/>
        <dbReference type="ChEBI" id="CHEBI:15377"/>
        <dbReference type="ChEBI" id="CHEBI:15378"/>
        <dbReference type="ChEBI" id="CHEBI:28868"/>
        <dbReference type="ChEBI" id="CHEBI:64683"/>
        <dbReference type="ChEBI" id="CHEBI:77272"/>
    </reaction>
</comment>
<evidence type="ECO:0000259" key="12">
    <source>
        <dbReference type="Pfam" id="PF00561"/>
    </source>
</evidence>
<dbReference type="InterPro" id="IPR000639">
    <property type="entry name" value="Epox_hydrolase-like"/>
</dbReference>
<evidence type="ECO:0000313" key="13">
    <source>
        <dbReference type="EMBL" id="KAK3777299.1"/>
    </source>
</evidence>
<comment type="catalytic activity">
    <reaction evidence="11">
        <text>1-octadecanoyl-2-(5Z,8Z,11Z,14Z-eicosatetraenoyl)-sn-glycerol + H2O = 2-(5Z,8Z,11Z,14Z-eicosatetraenoyl)-glycerol + octadecanoate + H(+)</text>
        <dbReference type="Rhea" id="RHEA:38507"/>
        <dbReference type="ChEBI" id="CHEBI:15377"/>
        <dbReference type="ChEBI" id="CHEBI:15378"/>
        <dbReference type="ChEBI" id="CHEBI:25629"/>
        <dbReference type="ChEBI" id="CHEBI:52392"/>
        <dbReference type="ChEBI" id="CHEBI:75728"/>
    </reaction>
</comment>
<evidence type="ECO:0000256" key="8">
    <source>
        <dbReference type="ARBA" id="ARBA00048283"/>
    </source>
</evidence>
<evidence type="ECO:0000256" key="4">
    <source>
        <dbReference type="ARBA" id="ARBA00042703"/>
    </source>
</evidence>
<evidence type="ECO:0000313" key="14">
    <source>
        <dbReference type="Proteomes" id="UP001283361"/>
    </source>
</evidence>
<dbReference type="Pfam" id="PF00561">
    <property type="entry name" value="Abhydrolase_1"/>
    <property type="match status" value="1"/>
</dbReference>
<evidence type="ECO:0000256" key="2">
    <source>
        <dbReference type="ARBA" id="ARBA00022801"/>
    </source>
</evidence>
<dbReference type="EC" id="3.1.1.116" evidence="3"/>
<keyword evidence="14" id="KW-1185">Reference proteome</keyword>
<dbReference type="EMBL" id="JAWDGP010003094">
    <property type="protein sequence ID" value="KAK3777299.1"/>
    <property type="molecule type" value="Genomic_DNA"/>
</dbReference>
<comment type="catalytic activity">
    <reaction evidence="10">
        <text>1-octadecanoyl-2-(9Z-octadecenoyl)-sn-glycerol + H2O = 2-(9Z-octadecenoyl)-glycerol + octadecanoate + H(+)</text>
        <dbReference type="Rhea" id="RHEA:77103"/>
        <dbReference type="ChEBI" id="CHEBI:15377"/>
        <dbReference type="ChEBI" id="CHEBI:15378"/>
        <dbReference type="ChEBI" id="CHEBI:25629"/>
        <dbReference type="ChEBI" id="CHEBI:73990"/>
        <dbReference type="ChEBI" id="CHEBI:75468"/>
    </reaction>
</comment>
<name>A0AAE1DNQ0_9GAST</name>
<comment type="catalytic activity">
    <reaction evidence="9">
        <text>1,2-didecanoylglycerol + H2O = decanoylglycerol + decanoate + H(+)</text>
        <dbReference type="Rhea" id="RHEA:48596"/>
        <dbReference type="ChEBI" id="CHEBI:11152"/>
        <dbReference type="ChEBI" id="CHEBI:15377"/>
        <dbReference type="ChEBI" id="CHEBI:15378"/>
        <dbReference type="ChEBI" id="CHEBI:27689"/>
        <dbReference type="ChEBI" id="CHEBI:90605"/>
    </reaction>
</comment>
<evidence type="ECO:0000256" key="11">
    <source>
        <dbReference type="ARBA" id="ARBA00048919"/>
    </source>
</evidence>
<organism evidence="13 14">
    <name type="scientific">Elysia crispata</name>
    <name type="common">lettuce slug</name>
    <dbReference type="NCBI Taxonomy" id="231223"/>
    <lineage>
        <taxon>Eukaryota</taxon>
        <taxon>Metazoa</taxon>
        <taxon>Spiralia</taxon>
        <taxon>Lophotrochozoa</taxon>
        <taxon>Mollusca</taxon>
        <taxon>Gastropoda</taxon>
        <taxon>Heterobranchia</taxon>
        <taxon>Euthyneura</taxon>
        <taxon>Panpulmonata</taxon>
        <taxon>Sacoglossa</taxon>
        <taxon>Placobranchoidea</taxon>
        <taxon>Plakobranchidae</taxon>
        <taxon>Elysia</taxon>
    </lineage>
</organism>